<feature type="compositionally biased region" description="Basic and acidic residues" evidence="1">
    <location>
        <begin position="71"/>
        <end position="89"/>
    </location>
</feature>
<organism evidence="2 3">
    <name type="scientific">Capronia coronata CBS 617.96</name>
    <dbReference type="NCBI Taxonomy" id="1182541"/>
    <lineage>
        <taxon>Eukaryota</taxon>
        <taxon>Fungi</taxon>
        <taxon>Dikarya</taxon>
        <taxon>Ascomycota</taxon>
        <taxon>Pezizomycotina</taxon>
        <taxon>Eurotiomycetes</taxon>
        <taxon>Chaetothyriomycetidae</taxon>
        <taxon>Chaetothyriales</taxon>
        <taxon>Herpotrichiellaceae</taxon>
        <taxon>Capronia</taxon>
    </lineage>
</organism>
<dbReference type="Proteomes" id="UP000019484">
    <property type="component" value="Unassembled WGS sequence"/>
</dbReference>
<dbReference type="HOGENOM" id="CLU_549801_0_0_1"/>
<comment type="caution">
    <text evidence="2">The sequence shown here is derived from an EMBL/GenBank/DDBJ whole genome shotgun (WGS) entry which is preliminary data.</text>
</comment>
<feature type="region of interest" description="Disordered" evidence="1">
    <location>
        <begin position="139"/>
        <end position="199"/>
    </location>
</feature>
<gene>
    <name evidence="2" type="ORF">A1O1_07889</name>
</gene>
<feature type="compositionally biased region" description="Low complexity" evidence="1">
    <location>
        <begin position="92"/>
        <end position="106"/>
    </location>
</feature>
<sequence>MDKMNPTVDKLCDHFPKMGSGHKIGSNLVRSPAIRASTIVGDIYMATLARNFPRCTIVSAEPPGPEALTGRMDKSTESHDDPISTDTKRSGRSYSSSGTVSGQSTLLSTTLPTDENATAQTVVWGPIIHFHATHRPLNSASEGLGAHEKRKTNIDNTVETPIGDESDTDSNAASMVEPREGSSSPAESDDSENDTGTSYSSAAETIATDLTAHIMRPPPPTPPDSIFHPTLSMPTLPTIHHISDATLVEQYRLQRAHDPEAFDQETQSIKRGLIAAKIARGGKDKLLKNEYTVELASREDAATAERWASGRASRNTSSNHTSASASSVKANVELCDGEVNLTTTAAGTRGELNESLETAETSKAPKIPETVPKDEHDPVESIMSEAMSHVLQSRFRSFTYDTAYDHGHTSLRRQQCVTKEVNDGVERHTIKTWIELTDVYDTPKVSAPQPKGDQTVAVNDYPTHATDAVERGTTASEPEPLTAEEIQSIYEVLRRP</sequence>
<evidence type="ECO:0000313" key="3">
    <source>
        <dbReference type="Proteomes" id="UP000019484"/>
    </source>
</evidence>
<proteinExistence type="predicted"/>
<feature type="region of interest" description="Disordered" evidence="1">
    <location>
        <begin position="299"/>
        <end position="327"/>
    </location>
</feature>
<name>W9YHR9_9EURO</name>
<feature type="compositionally biased region" description="Low complexity" evidence="1">
    <location>
        <begin position="311"/>
        <end position="327"/>
    </location>
</feature>
<accession>W9YHR9</accession>
<reference evidence="2 3" key="1">
    <citation type="submission" date="2013-03" db="EMBL/GenBank/DDBJ databases">
        <title>The Genome Sequence of Capronia coronata CBS 617.96.</title>
        <authorList>
            <consortium name="The Broad Institute Genomics Platform"/>
            <person name="Cuomo C."/>
            <person name="de Hoog S."/>
            <person name="Gorbushina A."/>
            <person name="Walker B."/>
            <person name="Young S.K."/>
            <person name="Zeng Q."/>
            <person name="Gargeya S."/>
            <person name="Fitzgerald M."/>
            <person name="Haas B."/>
            <person name="Abouelleil A."/>
            <person name="Allen A.W."/>
            <person name="Alvarado L."/>
            <person name="Arachchi H.M."/>
            <person name="Berlin A.M."/>
            <person name="Chapman S.B."/>
            <person name="Gainer-Dewar J."/>
            <person name="Goldberg J."/>
            <person name="Griggs A."/>
            <person name="Gujja S."/>
            <person name="Hansen M."/>
            <person name="Howarth C."/>
            <person name="Imamovic A."/>
            <person name="Ireland A."/>
            <person name="Larimer J."/>
            <person name="McCowan C."/>
            <person name="Murphy C."/>
            <person name="Pearson M."/>
            <person name="Poon T.W."/>
            <person name="Priest M."/>
            <person name="Roberts A."/>
            <person name="Saif S."/>
            <person name="Shea T."/>
            <person name="Sisk P."/>
            <person name="Sykes S."/>
            <person name="Wortman J."/>
            <person name="Nusbaum C."/>
            <person name="Birren B."/>
        </authorList>
    </citation>
    <scope>NUCLEOTIDE SEQUENCE [LARGE SCALE GENOMIC DNA]</scope>
    <source>
        <strain evidence="2 3">CBS 617.96</strain>
    </source>
</reference>
<protein>
    <submittedName>
        <fullName evidence="2">Uncharacterized protein</fullName>
    </submittedName>
</protein>
<dbReference type="GeneID" id="19162744"/>
<feature type="region of interest" description="Disordered" evidence="1">
    <location>
        <begin position="59"/>
        <end position="106"/>
    </location>
</feature>
<feature type="region of interest" description="Disordered" evidence="1">
    <location>
        <begin position="446"/>
        <end position="489"/>
    </location>
</feature>
<dbReference type="RefSeq" id="XP_007726945.1">
    <property type="nucleotide sequence ID" value="XM_007728755.1"/>
</dbReference>
<dbReference type="OrthoDB" id="4121238at2759"/>
<dbReference type="EMBL" id="AMWN01000007">
    <property type="protein sequence ID" value="EXJ81824.1"/>
    <property type="molecule type" value="Genomic_DNA"/>
</dbReference>
<feature type="region of interest" description="Disordered" evidence="1">
    <location>
        <begin position="213"/>
        <end position="232"/>
    </location>
</feature>
<keyword evidence="3" id="KW-1185">Reference proteome</keyword>
<dbReference type="AlphaFoldDB" id="W9YHR9"/>
<evidence type="ECO:0000313" key="2">
    <source>
        <dbReference type="EMBL" id="EXJ81824.1"/>
    </source>
</evidence>
<evidence type="ECO:0000256" key="1">
    <source>
        <dbReference type="SAM" id="MobiDB-lite"/>
    </source>
</evidence>